<dbReference type="NCBIfam" id="TIGR01906">
    <property type="entry name" value="integ_TIGR01906"/>
    <property type="match status" value="1"/>
</dbReference>
<evidence type="ECO:0000313" key="3">
    <source>
        <dbReference type="Proteomes" id="UP000179102"/>
    </source>
</evidence>
<dbReference type="EMBL" id="MFAZ01000010">
    <property type="protein sequence ID" value="OGD87686.1"/>
    <property type="molecule type" value="Genomic_DNA"/>
</dbReference>
<name>A0A1F5G728_9BACT</name>
<dbReference type="InterPro" id="IPR010178">
    <property type="entry name" value="Lit"/>
</dbReference>
<organism evidence="2 3">
    <name type="scientific">Candidatus Curtissbacteria bacterium RIFCSPHIGHO2_01_FULL_41_11</name>
    <dbReference type="NCBI Taxonomy" id="1797711"/>
    <lineage>
        <taxon>Bacteria</taxon>
        <taxon>Candidatus Curtissiibacteriota</taxon>
    </lineage>
</organism>
<gene>
    <name evidence="2" type="ORF">A2870_03185</name>
</gene>
<keyword evidence="1" id="KW-0472">Membrane</keyword>
<feature type="transmembrane region" description="Helical" evidence="1">
    <location>
        <begin position="95"/>
        <end position="116"/>
    </location>
</feature>
<dbReference type="Proteomes" id="UP000179102">
    <property type="component" value="Unassembled WGS sequence"/>
</dbReference>
<accession>A0A1F5G728</accession>
<dbReference type="AlphaFoldDB" id="A0A1F5G728"/>
<evidence type="ECO:0000313" key="2">
    <source>
        <dbReference type="EMBL" id="OGD87686.1"/>
    </source>
</evidence>
<proteinExistence type="predicted"/>
<keyword evidence="1" id="KW-1133">Transmembrane helix</keyword>
<dbReference type="STRING" id="1797711.A2870_03185"/>
<comment type="caution">
    <text evidence="2">The sequence shown here is derived from an EMBL/GenBank/DDBJ whole genome shotgun (WGS) entry which is preliminary data.</text>
</comment>
<evidence type="ECO:0008006" key="4">
    <source>
        <dbReference type="Google" id="ProtNLM"/>
    </source>
</evidence>
<dbReference type="Pfam" id="PF07314">
    <property type="entry name" value="Lit"/>
    <property type="match status" value="1"/>
</dbReference>
<feature type="transmembrane region" description="Helical" evidence="1">
    <location>
        <begin position="68"/>
        <end position="86"/>
    </location>
</feature>
<keyword evidence="1" id="KW-0812">Transmembrane</keyword>
<reference evidence="2 3" key="1">
    <citation type="journal article" date="2016" name="Nat. Commun.">
        <title>Thousands of microbial genomes shed light on interconnected biogeochemical processes in an aquifer system.</title>
        <authorList>
            <person name="Anantharaman K."/>
            <person name="Brown C.T."/>
            <person name="Hug L.A."/>
            <person name="Sharon I."/>
            <person name="Castelle C.J."/>
            <person name="Probst A.J."/>
            <person name="Thomas B.C."/>
            <person name="Singh A."/>
            <person name="Wilkins M.J."/>
            <person name="Karaoz U."/>
            <person name="Brodie E.L."/>
            <person name="Williams K.H."/>
            <person name="Hubbard S.S."/>
            <person name="Banfield J.F."/>
        </authorList>
    </citation>
    <scope>NUCLEOTIDE SEQUENCE [LARGE SCALE GENOMIC DNA]</scope>
</reference>
<feature type="transmembrane region" description="Helical" evidence="1">
    <location>
        <begin position="158"/>
        <end position="177"/>
    </location>
</feature>
<sequence length="186" mass="21369">MVFSQSFYNREFTSLGVYNLLDKNTVDNQSKILINYLCCSEKIDQNFFTERERSHLKDVKNLIKISQIYIAFLSAAILTCAVVLFIKSSKLLKSALFWGSLASVATVIMLALLSLVNFNFAFIKFHQILFNNDLWLLPESSNLIKLFPQKFFADFANLIAYLTAAEASIILIISKIWDMKFNKLPR</sequence>
<protein>
    <recommendedName>
        <fullName evidence="4">TIGR01906 family membrane protein</fullName>
    </recommendedName>
</protein>
<evidence type="ECO:0000256" key="1">
    <source>
        <dbReference type="SAM" id="Phobius"/>
    </source>
</evidence>